<dbReference type="PANTHER" id="PTHR10587:SF80">
    <property type="entry name" value="CHITOOLIGOSACCHARIDE DEACETYLASE"/>
    <property type="match status" value="1"/>
</dbReference>
<evidence type="ECO:0000313" key="2">
    <source>
        <dbReference type="EMBL" id="RCW50170.1"/>
    </source>
</evidence>
<dbReference type="GO" id="GO:0005975">
    <property type="term" value="P:carbohydrate metabolic process"/>
    <property type="evidence" value="ECO:0007669"/>
    <property type="project" value="InterPro"/>
</dbReference>
<dbReference type="InterPro" id="IPR002509">
    <property type="entry name" value="NODB_dom"/>
</dbReference>
<name>A0A368W4T4_9BACL</name>
<reference evidence="2 3" key="1">
    <citation type="submission" date="2018-07" db="EMBL/GenBank/DDBJ databases">
        <title>Genomic Encyclopedia of Type Strains, Phase III (KMG-III): the genomes of soil and plant-associated and newly described type strains.</title>
        <authorList>
            <person name="Whitman W."/>
        </authorList>
    </citation>
    <scope>NUCLEOTIDE SEQUENCE [LARGE SCALE GENOMIC DNA]</scope>
    <source>
        <strain evidence="2 3">CECT 7506</strain>
    </source>
</reference>
<evidence type="ECO:0000259" key="1">
    <source>
        <dbReference type="PROSITE" id="PS51677"/>
    </source>
</evidence>
<dbReference type="GO" id="GO:0016810">
    <property type="term" value="F:hydrolase activity, acting on carbon-nitrogen (but not peptide) bonds"/>
    <property type="evidence" value="ECO:0007669"/>
    <property type="project" value="InterPro"/>
</dbReference>
<protein>
    <submittedName>
        <fullName evidence="2">Putative sporulation protein (Polysaccharide deacetylase family)</fullName>
    </submittedName>
</protein>
<dbReference type="Proteomes" id="UP000252415">
    <property type="component" value="Unassembled WGS sequence"/>
</dbReference>
<feature type="domain" description="NodB homology" evidence="1">
    <location>
        <begin position="137"/>
        <end position="313"/>
    </location>
</feature>
<dbReference type="SUPFAM" id="SSF88713">
    <property type="entry name" value="Glycoside hydrolase/deacetylase"/>
    <property type="match status" value="1"/>
</dbReference>
<dbReference type="RefSeq" id="WP_114379023.1">
    <property type="nucleotide sequence ID" value="NZ_QPJD01000003.1"/>
</dbReference>
<dbReference type="PROSITE" id="PS51677">
    <property type="entry name" value="NODB"/>
    <property type="match status" value="1"/>
</dbReference>
<keyword evidence="3" id="KW-1185">Reference proteome</keyword>
<dbReference type="CDD" id="cd10950">
    <property type="entry name" value="CE4_BsYlxY_like"/>
    <property type="match status" value="1"/>
</dbReference>
<dbReference type="InterPro" id="IPR011330">
    <property type="entry name" value="Glyco_hydro/deAcase_b/a-brl"/>
</dbReference>
<gene>
    <name evidence="2" type="ORF">DFP97_103188</name>
</gene>
<dbReference type="Gene3D" id="3.20.20.370">
    <property type="entry name" value="Glycoside hydrolase/deacetylase"/>
    <property type="match status" value="1"/>
</dbReference>
<dbReference type="GO" id="GO:0016020">
    <property type="term" value="C:membrane"/>
    <property type="evidence" value="ECO:0007669"/>
    <property type="project" value="TreeGrafter"/>
</dbReference>
<dbReference type="InterPro" id="IPR050248">
    <property type="entry name" value="Polysacc_deacetylase_ArnD"/>
</dbReference>
<dbReference type="AlphaFoldDB" id="A0A368W4T4"/>
<organism evidence="2 3">
    <name type="scientific">Paenibacillus prosopidis</name>
    <dbReference type="NCBI Taxonomy" id="630520"/>
    <lineage>
        <taxon>Bacteria</taxon>
        <taxon>Bacillati</taxon>
        <taxon>Bacillota</taxon>
        <taxon>Bacilli</taxon>
        <taxon>Bacillales</taxon>
        <taxon>Paenibacillaceae</taxon>
        <taxon>Paenibacillus</taxon>
    </lineage>
</organism>
<dbReference type="Pfam" id="PF01522">
    <property type="entry name" value="Polysacc_deac_1"/>
    <property type="match status" value="1"/>
</dbReference>
<evidence type="ECO:0000313" key="3">
    <source>
        <dbReference type="Proteomes" id="UP000252415"/>
    </source>
</evidence>
<comment type="caution">
    <text evidence="2">The sequence shown here is derived from an EMBL/GenBank/DDBJ whole genome shotgun (WGS) entry which is preliminary data.</text>
</comment>
<dbReference type="EMBL" id="QPJD01000003">
    <property type="protein sequence ID" value="RCW50170.1"/>
    <property type="molecule type" value="Genomic_DNA"/>
</dbReference>
<proteinExistence type="predicted"/>
<dbReference type="PANTHER" id="PTHR10587">
    <property type="entry name" value="GLYCOSYL TRANSFERASE-RELATED"/>
    <property type="match status" value="1"/>
</dbReference>
<accession>A0A368W4T4</accession>
<dbReference type="OrthoDB" id="9812065at2"/>
<sequence>MIVRKAAMIAASMLILLVFVNINEDVSGFLASLKYGDAKLASTVKTYSETERKELLTTISAEAEKRKIAPVNARIDRVWKAIPGYNGLEVDVEKTLEAALLEPSSSSIRYIFKEVEPKIKLNDLGPYPIYRGNPNKKMISLMINVAWGNEYIDSILKTLERENVKATFFLDGSWLKKFPDVAKQIQAGGHEMSNHAYTHPDMKMLSREAQYNQITKTESLLKSTLNVKNKWFAPPSGSFNQATVQIAEEQGLKMVLWTIDTIDWQKPSADTILRRISAKLEPGALILMHPTSSTRDAIGGIIATAKARGYSLGTVSETLSSARIPPVVEGANGF</sequence>